<keyword evidence="1" id="KW-0812">Transmembrane</keyword>
<evidence type="ECO:0000313" key="3">
    <source>
        <dbReference type="Proteomes" id="UP000008190"/>
    </source>
</evidence>
<dbReference type="STRING" id="1127134.NOCYR_2378"/>
<dbReference type="KEGG" id="ncy:NOCYR_2378"/>
<keyword evidence="1" id="KW-1133">Transmembrane helix</keyword>
<dbReference type="HOGENOM" id="CLU_3313528_0_0_11"/>
<protein>
    <submittedName>
        <fullName evidence="2">Putative C4-dicarboxylate anaerobic carrier</fullName>
    </submittedName>
</protein>
<gene>
    <name evidence="2" type="ordered locus">NOCYR_2378</name>
</gene>
<feature type="transmembrane region" description="Helical" evidence="1">
    <location>
        <begin position="16"/>
        <end position="38"/>
    </location>
</feature>
<sequence length="39" mass="4266">MVIAPTNVGYDTCLRFIWPLMLLNFVIVCVVIGGAALLE</sequence>
<keyword evidence="3" id="KW-1185">Reference proteome</keyword>
<accession>H6R2W0</accession>
<dbReference type="Proteomes" id="UP000008190">
    <property type="component" value="Chromosome"/>
</dbReference>
<evidence type="ECO:0000256" key="1">
    <source>
        <dbReference type="SAM" id="Phobius"/>
    </source>
</evidence>
<keyword evidence="1" id="KW-0472">Membrane</keyword>
<dbReference type="AlphaFoldDB" id="H6R2W0"/>
<organism evidence="2 3">
    <name type="scientific">Nocardia cyriacigeorgica (strain GUH-2)</name>
    <dbReference type="NCBI Taxonomy" id="1127134"/>
    <lineage>
        <taxon>Bacteria</taxon>
        <taxon>Bacillati</taxon>
        <taxon>Actinomycetota</taxon>
        <taxon>Actinomycetes</taxon>
        <taxon>Mycobacteriales</taxon>
        <taxon>Nocardiaceae</taxon>
        <taxon>Nocardia</taxon>
    </lineage>
</organism>
<reference evidence="2 3" key="1">
    <citation type="journal article" date="2012" name="J. Bacteriol.">
        <title>Genome sequence of the human- and animal-pathogenic strain Nocardia cyriacigeorgica GUH-2.</title>
        <authorList>
            <person name="Zoropogui A."/>
            <person name="Pujic P."/>
            <person name="Normand P."/>
            <person name="Barbe V."/>
            <person name="Beaman B."/>
            <person name="Beaman L."/>
            <person name="Boiron P."/>
            <person name="Colinon C."/>
            <person name="Deredjian A."/>
            <person name="Graindorge A."/>
            <person name="Mangenot S."/>
            <person name="Nazaret S."/>
            <person name="Neto M."/>
            <person name="Petit S."/>
            <person name="Roche D."/>
            <person name="Vallenet D."/>
            <person name="Rodriguez-Nava V."/>
            <person name="Richard Y."/>
            <person name="Cournoyer B."/>
            <person name="Blaha D."/>
        </authorList>
    </citation>
    <scope>NUCLEOTIDE SEQUENCE [LARGE SCALE GENOMIC DNA]</scope>
    <source>
        <strain evidence="2 3">GUH-2</strain>
    </source>
</reference>
<evidence type="ECO:0000313" key="2">
    <source>
        <dbReference type="EMBL" id="CCF63154.1"/>
    </source>
</evidence>
<dbReference type="EMBL" id="FO082843">
    <property type="protein sequence ID" value="CCF63154.1"/>
    <property type="molecule type" value="Genomic_DNA"/>
</dbReference>
<proteinExistence type="predicted"/>
<name>H6R2W0_NOCCG</name>